<evidence type="ECO:0000256" key="1">
    <source>
        <dbReference type="ARBA" id="ARBA00004138"/>
    </source>
</evidence>
<dbReference type="NCBIfam" id="NF012200">
    <property type="entry name" value="choice_anch_D"/>
    <property type="match status" value="4"/>
</dbReference>
<dbReference type="EMBL" id="VBOV01000079">
    <property type="protein sequence ID" value="TMQ60494.1"/>
    <property type="molecule type" value="Genomic_DNA"/>
</dbReference>
<dbReference type="InterPro" id="IPR053879">
    <property type="entry name" value="HYDIN_VesB_CFA65-like_Ig"/>
</dbReference>
<keyword evidence="5" id="KW-0966">Cell projection</keyword>
<dbReference type="Proteomes" id="UP000320913">
    <property type="component" value="Unassembled WGS sequence"/>
</dbReference>
<evidence type="ECO:0000313" key="7">
    <source>
        <dbReference type="EMBL" id="TMQ60494.1"/>
    </source>
</evidence>
<evidence type="ECO:0000256" key="5">
    <source>
        <dbReference type="ARBA" id="ARBA00023273"/>
    </source>
</evidence>
<sequence length="2112" mass="224189">APGSTTLHVAIDATDLPGGTYRGAVRIHSNDPASPETLVPIDLAVTGVPDIDVSRTSIAFGNLFVGGTKTDTVRVTNRGTQLLHVSSIAATSPAFLASPPALDLPPAARGEVIVTFQPGSAVPFSGDLVLQSDDPDEAEVRVALTGTGLIAPDIDVAPASLSASLLSGESTNRAVHVANTGGSDLTFQVRFENFHFPAPAPTATAPAQSPSEILSHYDANRSDTTTAAATRVRPTPQPGAIPLWNQLRPALGDSTLIFSDDMEGGPKGWTHYSTYPDGQDFWGLEGGRHHSGSHAWHVQQHPGVAAEALQSEAISLVGYNDAFLAFHHWYNFDDCNDATFEPDGGIVEISTDGGSTWTEIAVFDLTPFHGSTIRIRFQAGWDCGNCTSNEGWFVDDVTVFSRQSRVVDVTPSSGTVPAGSSLDLDVGIHSLGILGGDYSWDIAVLSNDPDEGHVLVPTTLHVTGVPDVYLSPSSIDFGNVFTGVALAETLSVYNVGTDALHVSQISSDQPSISVLGATSFALAPGARRDVALRFAPSVPGPVSARIVVTSDDPDEPAAEMTAAGVGVIPPVITVAPGSIHEDLFSNESRTRTLTVGNTGGSDLHFSLEPHVGGTVSVSTLPPLGKGAVDTRVGPPVTQGLGGPDHFGYRWIDSDQAGGPVFQWVDLESTGTVIPISGDDQTSAPIPIGFSFPYYGNVFSTFRACTNGFLSFTSSSASFSHVPLPSPGAPENMLAAFWSDLLVASSSRVLYRNDGTRLIVEFDHVFHLGGAGPYTFELILNRNGTILYQYLSMTPPVNLATVGFQDGTRSDGLTVVYNQNYIHNGLAVRIAASPMWLTLSPEGGTVPPAGTFPIEAVLDATGLFAGDYGASVAITSNDPVTPLRSVPVSIHVTGVPDLAALPESLGFGGLFLGRSRTQALQVTNVGTDRLIVSGMTAGFPDYTMNPSAFTLEPLQSMSVSVTFNASTAGDRSTQLSIASNDPDSPALVWLQAQGVVPPDLVVNPASLAADLYSDQTANQRLTIRNTGGSDLEAALSIASDVPDSLPGSPVNVPASLRGPTRNVTDPHVGAPVVQAEYEGTYLHFGITPYGEVMPFQFPIGTEHLRVGSFVSGYTVSYLVSGMEHTWYTAYEYQNGISPFSYAELENSPARLIVEVVTQTADSLLLIRRRFTFPRDKKYIRIETSLEARGTPLTGVIFKEDADWDVDGDYSDDTWDYDRDRNMVVASDNHYVAIGSPDTPALMDIYGWNDFSGRATYVDIPNGPVINFDGMEVLHFELGSLGGTQMAHVSTAYGAGDDLAELRRVMDEAIQAVNWLTVAPVAVVVPAGGQTDIDATFSSGVLPSGTYRARIEIDSNDPIHEQLFVPASLHVTAAPVLALEPGQLDFGTTYIGQHSTLSLAARNRGALRLEVTSAAVTLADYTVSPAAFGLDPGESTSVAVAFAPSAVGARNATLTFASNGHPPSSQVALTGTGVIPPILALRPPSIEAAAIPGTSVTKSFLVCNDGGTDLTFHATPPGGMAAATSIQPYLYRAKNAPDPRPGALGSGGPDGFGHVWLDSDDLGGPVFSWVDISTTGTQAPFTGIADDLTLGPFPIGFEFPFYGGRFHEFNICTNGFISFTSHSASFVYQPLPSDGFEVPENLVAPLWRDLLYIDVAGSSIYYKYDGSRLIIQFDNMIPLGSTDLYSFEIILEPDGDIIYQYLVLGPGMTAGSVGIQDAAREDGLNIAFNTNYPHANQAIRIAQPMHWITVDPTSGTVPPGGCAAVSVRLDSANLPAGDHAADIRLATNDPAHLQAAEGVLFHVGLTDAAFTDVNPNTLNLHSDGNFIMVRTELPTSLDPARALLSSVRFLGIPTAQSDLTIGDFNENGIPDLTFKFDRASVEAILPEGDDIPVVMTGEVENKACFASRDTIRVIRPHLNTPKDGAILVSGSTTAVTWTEPAGWVPDYAALYYSIDFDSTWIPINAHVVGTSYTWTVPSVVAPSARIRVYLYDSEGVMGYDSSDQPFRILSPTGVDVAESGVPKAHALFQNVPNPFNPTTWIKFELPLASRTVLEVFAVDGRRVRTLMNQPLAAGRYRVVWDGRNDKSGPVASGIYFYRIRAGSYVSSKRMLLLK</sequence>
<feature type="domain" description="HYDIN/VesB/CFA65-like Ig-like" evidence="6">
    <location>
        <begin position="49"/>
        <end position="143"/>
    </location>
</feature>
<protein>
    <submittedName>
        <fullName evidence="7">Choice-of-anchor D domain-containing protein</fullName>
    </submittedName>
</protein>
<comment type="caution">
    <text evidence="7">The sequence shown here is derived from an EMBL/GenBank/DDBJ whole genome shotgun (WGS) entry which is preliminary data.</text>
</comment>
<keyword evidence="4" id="KW-0969">Cilium</keyword>
<organism evidence="7 8">
    <name type="scientific">Eiseniibacteriota bacterium</name>
    <dbReference type="NCBI Taxonomy" id="2212470"/>
    <lineage>
        <taxon>Bacteria</taxon>
        <taxon>Candidatus Eiseniibacteriota</taxon>
    </lineage>
</organism>
<dbReference type="GO" id="GO:0005737">
    <property type="term" value="C:cytoplasm"/>
    <property type="evidence" value="ECO:0007669"/>
    <property type="project" value="UniProtKB-SubCell"/>
</dbReference>
<dbReference type="Gene3D" id="2.60.40.4070">
    <property type="match status" value="1"/>
</dbReference>
<reference evidence="7 8" key="1">
    <citation type="journal article" date="2019" name="Nat. Microbiol.">
        <title>Mediterranean grassland soil C-N compound turnover is dependent on rainfall and depth, and is mediated by genomically divergent microorganisms.</title>
        <authorList>
            <person name="Diamond S."/>
            <person name="Andeer P.F."/>
            <person name="Li Z."/>
            <person name="Crits-Christoph A."/>
            <person name="Burstein D."/>
            <person name="Anantharaman K."/>
            <person name="Lane K.R."/>
            <person name="Thomas B.C."/>
            <person name="Pan C."/>
            <person name="Northen T.R."/>
            <person name="Banfield J.F."/>
        </authorList>
    </citation>
    <scope>NUCLEOTIDE SEQUENCE [LARGE SCALE GENOMIC DNA]</scope>
    <source>
        <strain evidence="7">WS_5</strain>
    </source>
</reference>
<evidence type="ECO:0000256" key="4">
    <source>
        <dbReference type="ARBA" id="ARBA00023069"/>
    </source>
</evidence>
<dbReference type="PANTHER" id="PTHR37833">
    <property type="entry name" value="LIPOPROTEIN-RELATED"/>
    <property type="match status" value="1"/>
</dbReference>
<dbReference type="InterPro" id="IPR013783">
    <property type="entry name" value="Ig-like_fold"/>
</dbReference>
<feature type="domain" description="HYDIN/VesB/CFA65-like Ig-like" evidence="6">
    <location>
        <begin position="1373"/>
        <end position="1469"/>
    </location>
</feature>
<dbReference type="Pfam" id="PF22544">
    <property type="entry name" value="HYDIN_VesB_CFA65-like_Ig"/>
    <property type="match status" value="4"/>
</dbReference>
<gene>
    <name evidence="7" type="ORF">E6K75_02885</name>
</gene>
<dbReference type="Gene3D" id="2.60.40.10">
    <property type="entry name" value="Immunoglobulins"/>
    <property type="match status" value="4"/>
</dbReference>
<dbReference type="PANTHER" id="PTHR37833:SF1">
    <property type="entry name" value="SIGNAL PEPTIDE PROTEIN"/>
    <property type="match status" value="1"/>
</dbReference>
<proteinExistence type="predicted"/>
<accession>A0A538TAD2</accession>
<feature type="domain" description="HYDIN/VesB/CFA65-like Ig-like" evidence="6">
    <location>
        <begin position="901"/>
        <end position="984"/>
    </location>
</feature>
<evidence type="ECO:0000313" key="8">
    <source>
        <dbReference type="Proteomes" id="UP000320913"/>
    </source>
</evidence>
<evidence type="ECO:0000256" key="3">
    <source>
        <dbReference type="ARBA" id="ARBA00022490"/>
    </source>
</evidence>
<name>A0A538TAD2_UNCEI</name>
<comment type="subcellular location">
    <subcellularLocation>
        <location evidence="1">Cell projection</location>
        <location evidence="1">Cilium</location>
    </subcellularLocation>
    <subcellularLocation>
        <location evidence="2">Cytoplasm</location>
    </subcellularLocation>
</comment>
<keyword evidence="3" id="KW-0963">Cytoplasm</keyword>
<feature type="non-terminal residue" evidence="7">
    <location>
        <position position="1"/>
    </location>
</feature>
<evidence type="ECO:0000259" key="6">
    <source>
        <dbReference type="Pfam" id="PF22544"/>
    </source>
</evidence>
<feature type="domain" description="HYDIN/VesB/CFA65-like Ig-like" evidence="6">
    <location>
        <begin position="468"/>
        <end position="555"/>
    </location>
</feature>
<evidence type="ECO:0000256" key="2">
    <source>
        <dbReference type="ARBA" id="ARBA00004496"/>
    </source>
</evidence>